<dbReference type="PROSITE" id="PS01009">
    <property type="entry name" value="CRISP_1"/>
    <property type="match status" value="1"/>
</dbReference>
<dbReference type="SMART" id="SM00364">
    <property type="entry name" value="LRR_BAC"/>
    <property type="match status" value="3"/>
</dbReference>
<dbReference type="Gene3D" id="2.60.40.790">
    <property type="match status" value="1"/>
</dbReference>
<evidence type="ECO:0000256" key="1">
    <source>
        <dbReference type="ARBA" id="ARBA00004613"/>
    </source>
</evidence>
<evidence type="ECO:0000313" key="9">
    <source>
        <dbReference type="Proteomes" id="UP000837857"/>
    </source>
</evidence>
<dbReference type="CDD" id="cd00298">
    <property type="entry name" value="ACD_sHsps_p23-like"/>
    <property type="match status" value="1"/>
</dbReference>
<organism evidence="8 9">
    <name type="scientific">Iphiclides podalirius</name>
    <name type="common">scarce swallowtail</name>
    <dbReference type="NCBI Taxonomy" id="110791"/>
    <lineage>
        <taxon>Eukaryota</taxon>
        <taxon>Metazoa</taxon>
        <taxon>Ecdysozoa</taxon>
        <taxon>Arthropoda</taxon>
        <taxon>Hexapoda</taxon>
        <taxon>Insecta</taxon>
        <taxon>Pterygota</taxon>
        <taxon>Neoptera</taxon>
        <taxon>Endopterygota</taxon>
        <taxon>Lepidoptera</taxon>
        <taxon>Glossata</taxon>
        <taxon>Ditrysia</taxon>
        <taxon>Papilionoidea</taxon>
        <taxon>Papilionidae</taxon>
        <taxon>Papilioninae</taxon>
        <taxon>Iphiclides</taxon>
    </lineage>
</organism>
<gene>
    <name evidence="8" type="ORF">IPOD504_LOCUS13609</name>
</gene>
<evidence type="ECO:0000256" key="2">
    <source>
        <dbReference type="ARBA" id="ARBA00008511"/>
    </source>
</evidence>
<feature type="domain" description="CS" evidence="7">
    <location>
        <begin position="82"/>
        <end position="188"/>
    </location>
</feature>
<dbReference type="InterPro" id="IPR014044">
    <property type="entry name" value="CAP_dom"/>
</dbReference>
<dbReference type="PRINTS" id="PR00838">
    <property type="entry name" value="V5ALLERGEN"/>
</dbReference>
<protein>
    <recommendedName>
        <fullName evidence="7">CS domain-containing protein</fullName>
    </recommendedName>
</protein>
<keyword evidence="5" id="KW-0479">Metal-binding</keyword>
<dbReference type="InterPro" id="IPR001611">
    <property type="entry name" value="Leu-rich_rpt"/>
</dbReference>
<dbReference type="PROSITE" id="PS51450">
    <property type="entry name" value="LRR"/>
    <property type="match status" value="3"/>
</dbReference>
<sequence length="1049" mass="118215">MEFTPSAMNKLVELLREPEPDVLQGDDIPYSGYEITSNRDQLSSDNFEQNSLPKTIEEFEEREAAEIENVVSLASCAGDKKTPEYSMNYQQSVTAEDVYLQIGPKTPSSASCENLIVKIRMPGDKMENVELSVDTKSVTVNSSKYFLKLPLPHEINPDNSKANWDGNEKALILTLKLNREFDFFTRSVNLKRMLPRTVVLTLFIFFNTLVSLQSIRQWSNRQLFPPSKIPDEGLNPRRSVVRRKIVLYHNFFRTKVQPTASNMLLMSWHSGAAQQAQNYAERCIFLQHNDPQENTVPYLGTCGQNLFVAAQKTPWFFALKTWFLEYKNFTYGKPVNNLKAVGHYTQMVWATSHKIGCGLAHCPGGPWGHFYNYVCHYCPGGNYVTITHYPYKAGPQCGDCPGNCAQGSICTNTCPRKDYFSNLTERRVSHPHYGRPNCNATAESGARALRRRPPRPASTCRRVMVCDDALHAPSPHVRRKSLRRLASTRGFRPRPGTEHGWIRVHDGLEPFALDAGSKLIKISVRTTAEEVNQKLAFSEDLTLWLQTGGENSRRLEPNERPLQIQEDFLMKNGWTSEARRLRLAVDPELRHTLRWCCGPAAASGGVLQSGTIHVLKGHVFPQWKSRQAYILGSALHTFGVTWDVLEISGGTVEFCQPKAQKLVLCLKPRCQGNSLLDAGVNHLFLGFNTVWERNMWFCWLKEGTQSTQPPNILDLSGGGQTSLDAALAQHATGEFTVRVLRMRGNGLSTLPHRTCSLTTLTHLDISDNRITELPPEICHLTQLEELQVSDNELKSLDCVLRLPRLRILVATRNMITTFENNNSRQMSHEDDNRSQHRTPLTTVDLRHNKLKGSIVLGNYDHLATLDISHNSVEVLVLSALRGLRELYASHNSLQHLALHGGSLRVLCAPHNQMETLTTTVPPINLVEINVSHNKLTSLPQWLSCCSDLTTIHANQIAVVHDWSRVAILFPHPNQVVIDLLLVAKAISRQWKLLPNGGPNAAYFGSLQRLMPYHLEYDFAVIQEKGGQSQESLDLEGRMQQYWGVATTEL</sequence>
<proteinExistence type="inferred from homology"/>
<dbReference type="InterPro" id="IPR003591">
    <property type="entry name" value="Leu-rich_rpt_typical-subtyp"/>
</dbReference>
<name>A0ABN8IWA7_9NEOP</name>
<evidence type="ECO:0000313" key="8">
    <source>
        <dbReference type="EMBL" id="CAH2066850.1"/>
    </source>
</evidence>
<dbReference type="Pfam" id="PF00560">
    <property type="entry name" value="LRR_1"/>
    <property type="match status" value="1"/>
</dbReference>
<dbReference type="InterPro" id="IPR007052">
    <property type="entry name" value="CS_dom"/>
</dbReference>
<keyword evidence="6" id="KW-0677">Repeat</keyword>
<dbReference type="InterPro" id="IPR018244">
    <property type="entry name" value="Allrgn_V5/Tpx1_CS"/>
</dbReference>
<evidence type="ECO:0000256" key="4">
    <source>
        <dbReference type="ARBA" id="ARBA00022614"/>
    </source>
</evidence>
<dbReference type="Pfam" id="PF00188">
    <property type="entry name" value="CAP"/>
    <property type="match status" value="1"/>
</dbReference>
<reference evidence="8" key="1">
    <citation type="submission" date="2022-03" db="EMBL/GenBank/DDBJ databases">
        <authorList>
            <person name="Martin H S."/>
        </authorList>
    </citation>
    <scope>NUCLEOTIDE SEQUENCE</scope>
</reference>
<comment type="subcellular location">
    <subcellularLocation>
        <location evidence="1">Secreted</location>
    </subcellularLocation>
</comment>
<dbReference type="InterPro" id="IPR002413">
    <property type="entry name" value="V5_allergen-like"/>
</dbReference>
<dbReference type="Pfam" id="PF18201">
    <property type="entry name" value="PIH1_CS"/>
    <property type="match status" value="1"/>
</dbReference>
<dbReference type="InterPro" id="IPR001283">
    <property type="entry name" value="CRISP-related"/>
</dbReference>
<evidence type="ECO:0000259" key="7">
    <source>
        <dbReference type="PROSITE" id="PS51203"/>
    </source>
</evidence>
<evidence type="ECO:0000256" key="5">
    <source>
        <dbReference type="ARBA" id="ARBA00022723"/>
    </source>
</evidence>
<dbReference type="Pfam" id="PF13855">
    <property type="entry name" value="LRR_8"/>
    <property type="match status" value="1"/>
</dbReference>
<dbReference type="SMART" id="SM00369">
    <property type="entry name" value="LRR_TYP"/>
    <property type="match status" value="4"/>
</dbReference>
<keyword evidence="3" id="KW-0964">Secreted</keyword>
<dbReference type="Gene3D" id="1.10.10.740">
    <property type="entry name" value="Crisp domain"/>
    <property type="match status" value="1"/>
</dbReference>
<dbReference type="Proteomes" id="UP000837857">
    <property type="component" value="Chromosome 4"/>
</dbReference>
<accession>A0ABN8IWA7</accession>
<dbReference type="Gene3D" id="3.80.10.10">
    <property type="entry name" value="Ribonuclease Inhibitor"/>
    <property type="match status" value="2"/>
</dbReference>
<dbReference type="Gene3D" id="3.40.33.10">
    <property type="entry name" value="CAP"/>
    <property type="match status" value="1"/>
</dbReference>
<evidence type="ECO:0000256" key="6">
    <source>
        <dbReference type="ARBA" id="ARBA00022737"/>
    </source>
</evidence>
<dbReference type="InterPro" id="IPR032675">
    <property type="entry name" value="LRR_dom_sf"/>
</dbReference>
<dbReference type="SUPFAM" id="SSF52058">
    <property type="entry name" value="L domain-like"/>
    <property type="match status" value="1"/>
</dbReference>
<dbReference type="CDD" id="cd17213">
    <property type="entry name" value="RA_PHLPP"/>
    <property type="match status" value="1"/>
</dbReference>
<dbReference type="PANTHER" id="PTHR21083">
    <property type="entry name" value="TWISTER"/>
    <property type="match status" value="1"/>
</dbReference>
<dbReference type="PRINTS" id="PR00837">
    <property type="entry name" value="V5TPXLIKE"/>
</dbReference>
<dbReference type="InterPro" id="IPR055071">
    <property type="entry name" value="RA_PHLPP-like"/>
</dbReference>
<keyword evidence="9" id="KW-1185">Reference proteome</keyword>
<dbReference type="InterPro" id="IPR041442">
    <property type="entry name" value="PIH1D1/2/3_CS-like"/>
</dbReference>
<feature type="non-terminal residue" evidence="8">
    <location>
        <position position="1049"/>
    </location>
</feature>
<comment type="similarity">
    <text evidence="2">Belongs to the PIH1 family.</text>
</comment>
<dbReference type="PROSITE" id="PS51203">
    <property type="entry name" value="CS"/>
    <property type="match status" value="1"/>
</dbReference>
<evidence type="ECO:0000256" key="3">
    <source>
        <dbReference type="ARBA" id="ARBA00022525"/>
    </source>
</evidence>
<keyword evidence="4" id="KW-0433">Leucine-rich repeat</keyword>
<dbReference type="InterPro" id="IPR026697">
    <property type="entry name" value="DNAAF6"/>
</dbReference>
<dbReference type="SMART" id="SM00198">
    <property type="entry name" value="SCP"/>
    <property type="match status" value="1"/>
</dbReference>
<dbReference type="InterPro" id="IPR035940">
    <property type="entry name" value="CAP_sf"/>
</dbReference>
<dbReference type="SUPFAM" id="SSF55797">
    <property type="entry name" value="PR-1-like"/>
    <property type="match status" value="1"/>
</dbReference>
<dbReference type="PANTHER" id="PTHR21083:SF0">
    <property type="entry name" value="DYNEIN AXONEMAL ASSEMBLY FACTOR 6"/>
    <property type="match status" value="1"/>
</dbReference>
<dbReference type="EMBL" id="OW152816">
    <property type="protein sequence ID" value="CAH2066850.1"/>
    <property type="molecule type" value="Genomic_DNA"/>
</dbReference>
<dbReference type="SUPFAM" id="SSF57546">
    <property type="entry name" value="Crisp domain-like"/>
    <property type="match status" value="1"/>
</dbReference>
<dbReference type="Pfam" id="PF23010">
    <property type="entry name" value="RA_3"/>
    <property type="match status" value="1"/>
</dbReference>
<dbReference type="SUPFAM" id="SSF49764">
    <property type="entry name" value="HSP20-like chaperones"/>
    <property type="match status" value="1"/>
</dbReference>
<dbReference type="InterPro" id="IPR042076">
    <property type="entry name" value="Crisp-like_dom"/>
</dbReference>
<dbReference type="InterPro" id="IPR008978">
    <property type="entry name" value="HSP20-like_chaperone"/>
</dbReference>